<reference evidence="5" key="1">
    <citation type="submission" date="2020-10" db="EMBL/GenBank/DDBJ databases">
        <authorList>
            <person name="Han B."/>
            <person name="Lu T."/>
            <person name="Zhao Q."/>
            <person name="Huang X."/>
            <person name="Zhao Y."/>
        </authorList>
    </citation>
    <scope>NUCLEOTIDE SEQUENCE</scope>
</reference>
<dbReference type="PANTHER" id="PTHR46224:SF66">
    <property type="match status" value="1"/>
</dbReference>
<dbReference type="PROSITE" id="PS50297">
    <property type="entry name" value="ANK_REP_REGION"/>
    <property type="match status" value="5"/>
</dbReference>
<dbReference type="PANTHER" id="PTHR46224">
    <property type="entry name" value="ANKYRIN REPEAT FAMILY PROTEIN"/>
    <property type="match status" value="1"/>
</dbReference>
<dbReference type="InterPro" id="IPR051616">
    <property type="entry name" value="Cul2-RING_E3_ligase_SR"/>
</dbReference>
<feature type="repeat" description="TPR" evidence="4">
    <location>
        <begin position="338"/>
        <end position="371"/>
    </location>
</feature>
<feature type="repeat" description="ANK" evidence="3">
    <location>
        <begin position="113"/>
        <end position="141"/>
    </location>
</feature>
<dbReference type="InterPro" id="IPR013105">
    <property type="entry name" value="TPR_2"/>
</dbReference>
<dbReference type="OrthoDB" id="590877at2759"/>
<keyword evidence="3" id="KW-0040">ANK repeat</keyword>
<dbReference type="EMBL" id="CAJGYO010000014">
    <property type="protein sequence ID" value="CAD6267127.1"/>
    <property type="molecule type" value="Genomic_DNA"/>
</dbReference>
<evidence type="ECO:0000313" key="5">
    <source>
        <dbReference type="EMBL" id="CAD6267127.1"/>
    </source>
</evidence>
<organism evidence="5 6">
    <name type="scientific">Miscanthus lutarioriparius</name>
    <dbReference type="NCBI Taxonomy" id="422564"/>
    <lineage>
        <taxon>Eukaryota</taxon>
        <taxon>Viridiplantae</taxon>
        <taxon>Streptophyta</taxon>
        <taxon>Embryophyta</taxon>
        <taxon>Tracheophyta</taxon>
        <taxon>Spermatophyta</taxon>
        <taxon>Magnoliopsida</taxon>
        <taxon>Liliopsida</taxon>
        <taxon>Poales</taxon>
        <taxon>Poaceae</taxon>
        <taxon>PACMAD clade</taxon>
        <taxon>Panicoideae</taxon>
        <taxon>Andropogonodae</taxon>
        <taxon>Andropogoneae</taxon>
        <taxon>Saccharinae</taxon>
        <taxon>Miscanthus</taxon>
    </lineage>
</organism>
<feature type="repeat" description="ANK" evidence="3">
    <location>
        <begin position="48"/>
        <end position="80"/>
    </location>
</feature>
<dbReference type="SMART" id="SM00028">
    <property type="entry name" value="TPR"/>
    <property type="match status" value="3"/>
</dbReference>
<dbReference type="SUPFAM" id="SSF48403">
    <property type="entry name" value="Ankyrin repeat"/>
    <property type="match status" value="1"/>
</dbReference>
<keyword evidence="1" id="KW-0677">Repeat</keyword>
<dbReference type="PROSITE" id="PS50088">
    <property type="entry name" value="ANK_REPEAT"/>
    <property type="match status" value="5"/>
</dbReference>
<sequence>MASKVNLREAKDDMGRNTLHLAAEKGHLEVCRFLVEESGFDVDSVSAEGRRPVHGAAAGGSESVLRYLLDRGGDQVMPDSKGSTPLHDPAEEGHCEAVRLLLSKGVDVDAISSCGTPLHMAASRDQDQTLKILLEHCADPNKVVLQYFPPLLMACRGRSLICMKLLVEAGANVNFISPGGPIILMEAINYGLIEIVNFLLETGADPNIPDENGRLPIMLPATREKRELVEILLPQTKPIPSVPDWTVDGIIRAMKLIQSSEPQELVEKRLADAKSQGKEAFADGRYVAAAYYYMQAKEIDPHDATVFSNLSLCWLRLREGEQALAYARQCKALRPDWSKAWYREGMALSFLEDYNRAVNALHEALKLDPASNEIKEALREAVEAHLNSLFNGEDP</sequence>
<dbReference type="SUPFAM" id="SSF48452">
    <property type="entry name" value="TPR-like"/>
    <property type="match status" value="1"/>
</dbReference>
<feature type="repeat" description="ANK" evidence="3">
    <location>
        <begin position="14"/>
        <end position="36"/>
    </location>
</feature>
<evidence type="ECO:0000256" key="2">
    <source>
        <dbReference type="ARBA" id="ARBA00022803"/>
    </source>
</evidence>
<keyword evidence="2 4" id="KW-0802">TPR repeat</keyword>
<gene>
    <name evidence="5" type="ORF">NCGR_LOCUS50432</name>
</gene>
<dbReference type="PROSITE" id="PS50005">
    <property type="entry name" value="TPR"/>
    <property type="match status" value="1"/>
</dbReference>
<evidence type="ECO:0000313" key="6">
    <source>
        <dbReference type="Proteomes" id="UP000604825"/>
    </source>
</evidence>
<dbReference type="InterPro" id="IPR011990">
    <property type="entry name" value="TPR-like_helical_dom_sf"/>
</dbReference>
<dbReference type="Gene3D" id="1.25.40.20">
    <property type="entry name" value="Ankyrin repeat-containing domain"/>
    <property type="match status" value="2"/>
</dbReference>
<evidence type="ECO:0000256" key="3">
    <source>
        <dbReference type="PROSITE-ProRule" id="PRU00023"/>
    </source>
</evidence>
<dbReference type="InterPro" id="IPR002110">
    <property type="entry name" value="Ankyrin_rpt"/>
</dbReference>
<feature type="repeat" description="ANK" evidence="3">
    <location>
        <begin position="81"/>
        <end position="113"/>
    </location>
</feature>
<dbReference type="Pfam" id="PF00023">
    <property type="entry name" value="Ank"/>
    <property type="match status" value="1"/>
</dbReference>
<dbReference type="Pfam" id="PF12796">
    <property type="entry name" value="Ank_2"/>
    <property type="match status" value="2"/>
</dbReference>
<dbReference type="InterPro" id="IPR036770">
    <property type="entry name" value="Ankyrin_rpt-contain_sf"/>
</dbReference>
<evidence type="ECO:0000256" key="1">
    <source>
        <dbReference type="ARBA" id="ARBA00022737"/>
    </source>
</evidence>
<keyword evidence="6" id="KW-1185">Reference proteome</keyword>
<name>A0A811RAC2_9POAL</name>
<dbReference type="InterPro" id="IPR019734">
    <property type="entry name" value="TPR_rpt"/>
</dbReference>
<dbReference type="Pfam" id="PF07719">
    <property type="entry name" value="TPR_2"/>
    <property type="match status" value="1"/>
</dbReference>
<dbReference type="AlphaFoldDB" id="A0A811RAC2"/>
<dbReference type="PRINTS" id="PR01415">
    <property type="entry name" value="ANKYRIN"/>
</dbReference>
<dbReference type="SMART" id="SM00248">
    <property type="entry name" value="ANK"/>
    <property type="match status" value="6"/>
</dbReference>
<feature type="repeat" description="ANK" evidence="3">
    <location>
        <begin position="179"/>
        <end position="211"/>
    </location>
</feature>
<evidence type="ECO:0000256" key="4">
    <source>
        <dbReference type="PROSITE-ProRule" id="PRU00339"/>
    </source>
</evidence>
<proteinExistence type="predicted"/>
<dbReference type="PROSITE" id="PS50293">
    <property type="entry name" value="TPR_REGION"/>
    <property type="match status" value="1"/>
</dbReference>
<dbReference type="Gene3D" id="1.25.40.10">
    <property type="entry name" value="Tetratricopeptide repeat domain"/>
    <property type="match status" value="1"/>
</dbReference>
<comment type="caution">
    <text evidence="5">The sequence shown here is derived from an EMBL/GenBank/DDBJ whole genome shotgun (WGS) entry which is preliminary data.</text>
</comment>
<protein>
    <submittedName>
        <fullName evidence="5">Uncharacterized protein</fullName>
    </submittedName>
</protein>
<accession>A0A811RAC2</accession>
<dbReference type="Proteomes" id="UP000604825">
    <property type="component" value="Unassembled WGS sequence"/>
</dbReference>